<dbReference type="Proteomes" id="UP000030676">
    <property type="component" value="Unassembled WGS sequence"/>
</dbReference>
<proteinExistence type="predicted"/>
<organism evidence="1">
    <name type="scientific">Fusarium oxysporum f. sp. conglutinans race 2 54008</name>
    <dbReference type="NCBI Taxonomy" id="1089457"/>
    <lineage>
        <taxon>Eukaryota</taxon>
        <taxon>Fungi</taxon>
        <taxon>Dikarya</taxon>
        <taxon>Ascomycota</taxon>
        <taxon>Pezizomycotina</taxon>
        <taxon>Sordariomycetes</taxon>
        <taxon>Hypocreomycetidae</taxon>
        <taxon>Hypocreales</taxon>
        <taxon>Nectriaceae</taxon>
        <taxon>Fusarium</taxon>
        <taxon>Fusarium oxysporum species complex</taxon>
    </lineage>
</organism>
<dbReference type="HOGENOM" id="CLU_3359748_0_0_1"/>
<reference evidence="1" key="2">
    <citation type="submission" date="2014-03" db="EMBL/GenBank/DDBJ databases">
        <title>The Genome Annotation of Fusarium oxysporum PHW808.</title>
        <authorList>
            <consortium name="The Broad Institute Genomics Platform"/>
            <person name="Ma L.-J."/>
            <person name="Corby-Kistler H."/>
            <person name="Broz K."/>
            <person name="Gale L.R."/>
            <person name="Jonkers W."/>
            <person name="O'Donnell K."/>
            <person name="Ploetz R."/>
            <person name="Steinberg C."/>
            <person name="Schwartz D.C."/>
            <person name="VanEtten H."/>
            <person name="Zhou S."/>
            <person name="Young S.K."/>
            <person name="Zeng Q."/>
            <person name="Gargeya S."/>
            <person name="Fitzgerald M."/>
            <person name="Abouelleil A."/>
            <person name="Alvarado L."/>
            <person name="Chapman S.B."/>
            <person name="Gainer-Dewar J."/>
            <person name="Goldberg J."/>
            <person name="Griggs A."/>
            <person name="Gujja S."/>
            <person name="Hansen M."/>
            <person name="Howarth C."/>
            <person name="Imamovic A."/>
            <person name="Ireland A."/>
            <person name="Larimer J."/>
            <person name="McCowan C."/>
            <person name="Murphy C."/>
            <person name="Pearson M."/>
            <person name="Poon T.W."/>
            <person name="Priest M."/>
            <person name="Roberts A."/>
            <person name="Saif S."/>
            <person name="Shea T."/>
            <person name="Sykes S."/>
            <person name="Wortman J."/>
            <person name="Nusbaum C."/>
            <person name="Birren B."/>
        </authorList>
    </citation>
    <scope>NUCLEOTIDE SEQUENCE</scope>
    <source>
        <strain evidence="1">54008</strain>
    </source>
</reference>
<gene>
    <name evidence="1" type="ORF">FOPG_18819</name>
</gene>
<name>X0GMU2_FUSOX</name>
<reference evidence="1" key="1">
    <citation type="submission" date="2011-11" db="EMBL/GenBank/DDBJ databases">
        <title>The Genome Sequence of Fusarium oxysporum PHW808.</title>
        <authorList>
            <consortium name="The Broad Institute Genome Sequencing Platform"/>
            <person name="Ma L.-J."/>
            <person name="Gale L.R."/>
            <person name="Schwartz D.C."/>
            <person name="Zhou S."/>
            <person name="Corby-Kistler H."/>
            <person name="Young S.K."/>
            <person name="Zeng Q."/>
            <person name="Gargeya S."/>
            <person name="Fitzgerald M."/>
            <person name="Haas B."/>
            <person name="Abouelleil A."/>
            <person name="Alvarado L."/>
            <person name="Arachchi H.M."/>
            <person name="Berlin A."/>
            <person name="Brown A."/>
            <person name="Chapman S.B."/>
            <person name="Chen Z."/>
            <person name="Dunbar C."/>
            <person name="Freedman E."/>
            <person name="Gearin G."/>
            <person name="Goldberg J."/>
            <person name="Griggs A."/>
            <person name="Gujja S."/>
            <person name="Heiman D."/>
            <person name="Howarth C."/>
            <person name="Larson L."/>
            <person name="Lui A."/>
            <person name="MacDonald P.J.P."/>
            <person name="Montmayeur A."/>
            <person name="Murphy C."/>
            <person name="Neiman D."/>
            <person name="Pearson M."/>
            <person name="Priest M."/>
            <person name="Roberts A."/>
            <person name="Saif S."/>
            <person name="Shea T."/>
            <person name="Shenoy N."/>
            <person name="Sisk P."/>
            <person name="Stolte C."/>
            <person name="Sykes S."/>
            <person name="Wortman J."/>
            <person name="Nusbaum C."/>
            <person name="Birren B."/>
        </authorList>
    </citation>
    <scope>NUCLEOTIDE SEQUENCE [LARGE SCALE GENOMIC DNA]</scope>
    <source>
        <strain evidence="1">54008</strain>
    </source>
</reference>
<dbReference type="EMBL" id="KK033822">
    <property type="protein sequence ID" value="EXL64937.1"/>
    <property type="molecule type" value="Genomic_DNA"/>
</dbReference>
<sequence length="36" mass="4082">MMLMLASMDGLSTPWSSQALLLSFQYASAHHLTFFF</sequence>
<dbReference type="AlphaFoldDB" id="X0GMU2"/>
<evidence type="ECO:0000313" key="1">
    <source>
        <dbReference type="EMBL" id="EXL64937.1"/>
    </source>
</evidence>
<accession>X0GMU2</accession>
<protein>
    <submittedName>
        <fullName evidence="1">Uncharacterized protein</fullName>
    </submittedName>
</protein>